<proteinExistence type="predicted"/>
<evidence type="ECO:0000313" key="3">
    <source>
        <dbReference type="EMBL" id="MDH1182149.1"/>
    </source>
</evidence>
<evidence type="ECO:0000259" key="1">
    <source>
        <dbReference type="Pfam" id="PF01610"/>
    </source>
</evidence>
<dbReference type="EMBL" id="JAOBZK010000111">
    <property type="protein sequence ID" value="MDH1182149.1"/>
    <property type="molecule type" value="Genomic_DNA"/>
</dbReference>
<sequence>MTDILDLKGWTVLGRTEEDGADVLEAEYPLPMPTACPKCGTLDCIYRHGTKATTYVDIPMRGKPAKLRAKVQRYRCTSCKETFLQPLGGILEGRRMTERCATYIKAHSLRDTFTRIAENVGCDDKTVRTLGAEYMAELEASHRPEMPDWLGIDETQIDGKMRCVLTDIGERRILDMLPDRDKATLAGWLHRFKDRHWVKGVAIDMWRPYRDVSHQMFPGRPVVIDKFHVVRMANYCMERVRIRLQKQRKAGERRLWLQSKAMLNMRYAKLAEKGRFNLDMWLANEPELAAAYGLKEAFYNIYDLPKAQAVAAFDAFPGTIPASLKADFKTLTTAMKNWRTEILAYFDHPITNAYTEALNGVAKTINRQGRGYTFEVLRARLLYGKGPLEPWRLATVYPANPTQLQLLKREQGNRCQSCGCELGRTKDDKANVVVLVRGNTRRQQLICGLCNVGFHTEALNHRKPPSTQKSG</sequence>
<dbReference type="NCBIfam" id="NF033550">
    <property type="entry name" value="transpos_ISL3"/>
    <property type="match status" value="1"/>
</dbReference>
<dbReference type="RefSeq" id="WP_003060862.1">
    <property type="nucleotide sequence ID" value="NZ_JAOBZK010000111.1"/>
</dbReference>
<name>A0ABD4Z464_9BURK</name>
<dbReference type="InterPro" id="IPR029261">
    <property type="entry name" value="Transposase_Znf"/>
</dbReference>
<dbReference type="Proteomes" id="UP001158644">
    <property type="component" value="Unassembled WGS sequence"/>
</dbReference>
<organism evidence="3 4">
    <name type="scientific">Achromobacter mucicolens</name>
    <dbReference type="NCBI Taxonomy" id="1389922"/>
    <lineage>
        <taxon>Bacteria</taxon>
        <taxon>Pseudomonadati</taxon>
        <taxon>Pseudomonadota</taxon>
        <taxon>Betaproteobacteria</taxon>
        <taxon>Burkholderiales</taxon>
        <taxon>Alcaligenaceae</taxon>
        <taxon>Achromobacter</taxon>
    </lineage>
</organism>
<dbReference type="InterPro" id="IPR047951">
    <property type="entry name" value="Transpos_ISL3"/>
</dbReference>
<protein>
    <submittedName>
        <fullName evidence="3">ISL3 family transposase</fullName>
    </submittedName>
</protein>
<dbReference type="InterPro" id="IPR002560">
    <property type="entry name" value="Transposase_DDE"/>
</dbReference>
<feature type="domain" description="Transposase IS204/IS1001/IS1096/IS1165 DDE" evidence="1">
    <location>
        <begin position="150"/>
        <end position="380"/>
    </location>
</feature>
<accession>A0ABD4Z464</accession>
<dbReference type="AlphaFoldDB" id="A0ABD4Z464"/>
<gene>
    <name evidence="3" type="ORF">N5C72_29090</name>
</gene>
<reference evidence="3 4" key="1">
    <citation type="submission" date="2022-09" db="EMBL/GenBank/DDBJ databases">
        <title>Intensive care unit water sources are persistently colonized with multi-drug resistant bacteria and are the site of extensive horizontal gene transfer of antibiotic resistance genes.</title>
        <authorList>
            <person name="Diorio-Toth L."/>
        </authorList>
    </citation>
    <scope>NUCLEOTIDE SEQUENCE [LARGE SCALE GENOMIC DNA]</scope>
    <source>
        <strain evidence="3 4">GD03967</strain>
    </source>
</reference>
<evidence type="ECO:0000313" key="4">
    <source>
        <dbReference type="Proteomes" id="UP001158644"/>
    </source>
</evidence>
<dbReference type="Pfam" id="PF14690">
    <property type="entry name" value="Zn_ribbon_ISL3"/>
    <property type="match status" value="1"/>
</dbReference>
<dbReference type="PANTHER" id="PTHR33498:SF1">
    <property type="entry name" value="TRANSPOSASE FOR INSERTION SEQUENCE ELEMENT IS1557"/>
    <property type="match status" value="1"/>
</dbReference>
<feature type="domain" description="Transposase IS204/IS1001/IS1096/IS1165 zinc-finger" evidence="2">
    <location>
        <begin position="33"/>
        <end position="79"/>
    </location>
</feature>
<dbReference type="Pfam" id="PF01610">
    <property type="entry name" value="DDE_Tnp_ISL3"/>
    <property type="match status" value="1"/>
</dbReference>
<dbReference type="PANTHER" id="PTHR33498">
    <property type="entry name" value="TRANSPOSASE FOR INSERTION SEQUENCE ELEMENT IS1557"/>
    <property type="match status" value="1"/>
</dbReference>
<evidence type="ECO:0000259" key="2">
    <source>
        <dbReference type="Pfam" id="PF14690"/>
    </source>
</evidence>
<comment type="caution">
    <text evidence="3">The sequence shown here is derived from an EMBL/GenBank/DDBJ whole genome shotgun (WGS) entry which is preliminary data.</text>
</comment>